<feature type="transmembrane region" description="Helical" evidence="1">
    <location>
        <begin position="73"/>
        <end position="97"/>
    </location>
</feature>
<sequence>MDIDTLFRTLCLVLVAGTHLSGTNAEKSSPCKRSEFFNSDLGDCVPCSTCIQFPKTPSCNTCPPVEHHDSWRVAAITSFSVLAAVVVFGALLIGVLVHQCKSQRTLSEPIEETTGPLYPV</sequence>
<organism evidence="3 4">
    <name type="scientific">Hemibagrus wyckioides</name>
    <dbReference type="NCBI Taxonomy" id="337641"/>
    <lineage>
        <taxon>Eukaryota</taxon>
        <taxon>Metazoa</taxon>
        <taxon>Chordata</taxon>
        <taxon>Craniata</taxon>
        <taxon>Vertebrata</taxon>
        <taxon>Euteleostomi</taxon>
        <taxon>Actinopterygii</taxon>
        <taxon>Neopterygii</taxon>
        <taxon>Teleostei</taxon>
        <taxon>Ostariophysi</taxon>
        <taxon>Siluriformes</taxon>
        <taxon>Bagridae</taxon>
        <taxon>Hemibagrus</taxon>
    </lineage>
</organism>
<protein>
    <recommendedName>
        <fullName evidence="5">Tumor necrosis factor receptor superfamily member 12A</fullName>
    </recommendedName>
</protein>
<dbReference type="Gene3D" id="4.10.400.20">
    <property type="match status" value="1"/>
</dbReference>
<accession>A0A9D3NMT1</accession>
<keyword evidence="1" id="KW-0812">Transmembrane</keyword>
<reference evidence="3 4" key="1">
    <citation type="submission" date="2021-06" db="EMBL/GenBank/DDBJ databases">
        <title>Chromosome-level genome assembly of the red-tail catfish (Hemibagrus wyckioides).</title>
        <authorList>
            <person name="Shao F."/>
        </authorList>
    </citation>
    <scope>NUCLEOTIDE SEQUENCE [LARGE SCALE GENOMIC DNA]</scope>
    <source>
        <strain evidence="3">EC202008001</strain>
        <tissue evidence="3">Blood</tissue>
    </source>
</reference>
<keyword evidence="1" id="KW-0472">Membrane</keyword>
<name>A0A9D3NMT1_9TELE</name>
<dbReference type="AlphaFoldDB" id="A0A9D3NMT1"/>
<dbReference type="GO" id="GO:0043065">
    <property type="term" value="P:positive regulation of apoptotic process"/>
    <property type="evidence" value="ECO:0007669"/>
    <property type="project" value="InterPro"/>
</dbReference>
<dbReference type="GO" id="GO:0005886">
    <property type="term" value="C:plasma membrane"/>
    <property type="evidence" value="ECO:0007669"/>
    <property type="project" value="InterPro"/>
</dbReference>
<proteinExistence type="predicted"/>
<keyword evidence="2" id="KW-0732">Signal</keyword>
<dbReference type="Proteomes" id="UP000824219">
    <property type="component" value="Linkage Group LG13"/>
</dbReference>
<evidence type="ECO:0000256" key="1">
    <source>
        <dbReference type="SAM" id="Phobius"/>
    </source>
</evidence>
<evidence type="ECO:0000313" key="3">
    <source>
        <dbReference type="EMBL" id="KAG7325092.1"/>
    </source>
</evidence>
<dbReference type="EMBL" id="JAHKSW010000013">
    <property type="protein sequence ID" value="KAG7325092.1"/>
    <property type="molecule type" value="Genomic_DNA"/>
</dbReference>
<feature type="chain" id="PRO_5039215396" description="Tumor necrosis factor receptor superfamily member 12A" evidence="2">
    <location>
        <begin position="26"/>
        <end position="120"/>
    </location>
</feature>
<dbReference type="OrthoDB" id="8909181at2759"/>
<evidence type="ECO:0000313" key="4">
    <source>
        <dbReference type="Proteomes" id="UP000824219"/>
    </source>
</evidence>
<keyword evidence="1" id="KW-1133">Transmembrane helix</keyword>
<dbReference type="Pfam" id="PF12191">
    <property type="entry name" value="stn_TNFRSF12A"/>
    <property type="match status" value="1"/>
</dbReference>
<keyword evidence="4" id="KW-1185">Reference proteome</keyword>
<dbReference type="InterPro" id="IPR022316">
    <property type="entry name" value="TNFR_12"/>
</dbReference>
<feature type="signal peptide" evidence="2">
    <location>
        <begin position="1"/>
        <end position="25"/>
    </location>
</feature>
<gene>
    <name evidence="3" type="ORF">KOW79_011408</name>
</gene>
<evidence type="ECO:0008006" key="5">
    <source>
        <dbReference type="Google" id="ProtNLM"/>
    </source>
</evidence>
<evidence type="ECO:0000256" key="2">
    <source>
        <dbReference type="SAM" id="SignalP"/>
    </source>
</evidence>
<comment type="caution">
    <text evidence="3">The sequence shown here is derived from an EMBL/GenBank/DDBJ whole genome shotgun (WGS) entry which is preliminary data.</text>
</comment>